<dbReference type="STRING" id="445975.COLSTE_02429"/>
<evidence type="ECO:0000256" key="3">
    <source>
        <dbReference type="ARBA" id="ARBA00022679"/>
    </source>
</evidence>
<dbReference type="Pfam" id="PF03054">
    <property type="entry name" value="tRNA_Me_trans"/>
    <property type="match status" value="2"/>
</dbReference>
<keyword evidence="7" id="KW-0694">RNA-binding</keyword>
<keyword evidence="5" id="KW-0547">Nucleotide-binding</keyword>
<dbReference type="Gene3D" id="2.40.30.10">
    <property type="entry name" value="Translation factors"/>
    <property type="match status" value="1"/>
</dbReference>
<dbReference type="AlphaFoldDB" id="B6GE92"/>
<evidence type="ECO:0000256" key="4">
    <source>
        <dbReference type="ARBA" id="ARBA00022694"/>
    </source>
</evidence>
<evidence type="ECO:0000256" key="1">
    <source>
        <dbReference type="ARBA" id="ARBA00011949"/>
    </source>
</evidence>
<evidence type="ECO:0000256" key="5">
    <source>
        <dbReference type="ARBA" id="ARBA00022741"/>
    </source>
</evidence>
<dbReference type="InterPro" id="IPR014729">
    <property type="entry name" value="Rossmann-like_a/b/a_fold"/>
</dbReference>
<feature type="domain" description="tRNA-specific 2-thiouridylase MnmA-like C-terminal" evidence="11">
    <location>
        <begin position="338"/>
        <end position="400"/>
    </location>
</feature>
<comment type="caution">
    <text evidence="13">The sequence shown here is derived from an EMBL/GenBank/DDBJ whole genome shotgun (WGS) entry which is preliminary data.</text>
</comment>
<keyword evidence="6" id="KW-0067">ATP-binding</keyword>
<keyword evidence="4" id="KW-0819">tRNA processing</keyword>
<evidence type="ECO:0000259" key="12">
    <source>
        <dbReference type="Pfam" id="PF20259"/>
    </source>
</evidence>
<dbReference type="eggNOG" id="COG0482">
    <property type="taxonomic scope" value="Bacteria"/>
</dbReference>
<evidence type="ECO:0000256" key="7">
    <source>
        <dbReference type="ARBA" id="ARBA00022884"/>
    </source>
</evidence>
<evidence type="ECO:0000256" key="6">
    <source>
        <dbReference type="ARBA" id="ARBA00022840"/>
    </source>
</evidence>
<dbReference type="PANTHER" id="PTHR11933:SF5">
    <property type="entry name" value="MITOCHONDRIAL TRNA-SPECIFIC 2-THIOURIDYLASE 1"/>
    <property type="match status" value="1"/>
</dbReference>
<evidence type="ECO:0000313" key="13">
    <source>
        <dbReference type="EMBL" id="EEA89396.1"/>
    </source>
</evidence>
<keyword evidence="14" id="KW-1185">Reference proteome</keyword>
<dbReference type="GO" id="GO:0000049">
    <property type="term" value="F:tRNA binding"/>
    <property type="evidence" value="ECO:0007669"/>
    <property type="project" value="UniProtKB-KW"/>
</dbReference>
<dbReference type="Pfam" id="PF20258">
    <property type="entry name" value="tRNA_Me_trans_C"/>
    <property type="match status" value="1"/>
</dbReference>
<dbReference type="GO" id="GO:0103016">
    <property type="term" value="F:tRNA-uridine 2-sulfurtransferase activity"/>
    <property type="evidence" value="ECO:0007669"/>
    <property type="project" value="UniProtKB-EC"/>
</dbReference>
<evidence type="ECO:0000259" key="11">
    <source>
        <dbReference type="Pfam" id="PF20258"/>
    </source>
</evidence>
<keyword evidence="8" id="KW-1015">Disulfide bond</keyword>
<dbReference type="Proteomes" id="UP000003560">
    <property type="component" value="Unassembled WGS sequence"/>
</dbReference>
<dbReference type="EMBL" id="ABXJ01000146">
    <property type="protein sequence ID" value="EEA89396.1"/>
    <property type="molecule type" value="Genomic_DNA"/>
</dbReference>
<dbReference type="RefSeq" id="WP_006722051.1">
    <property type="nucleotide sequence ID" value="NZ_DS995480.1"/>
</dbReference>
<evidence type="ECO:0000313" key="14">
    <source>
        <dbReference type="Proteomes" id="UP000003560"/>
    </source>
</evidence>
<evidence type="ECO:0000256" key="8">
    <source>
        <dbReference type="ARBA" id="ARBA00023157"/>
    </source>
</evidence>
<comment type="catalytic activity">
    <reaction evidence="9">
        <text>S-sulfanyl-L-cysteinyl-[protein] + uridine(34) in tRNA + AH2 + ATP = 2-thiouridine(34) in tRNA + L-cysteinyl-[protein] + A + AMP + diphosphate + H(+)</text>
        <dbReference type="Rhea" id="RHEA:47032"/>
        <dbReference type="Rhea" id="RHEA-COMP:10131"/>
        <dbReference type="Rhea" id="RHEA-COMP:11726"/>
        <dbReference type="Rhea" id="RHEA-COMP:11727"/>
        <dbReference type="Rhea" id="RHEA-COMP:11728"/>
        <dbReference type="ChEBI" id="CHEBI:13193"/>
        <dbReference type="ChEBI" id="CHEBI:15378"/>
        <dbReference type="ChEBI" id="CHEBI:17499"/>
        <dbReference type="ChEBI" id="CHEBI:29950"/>
        <dbReference type="ChEBI" id="CHEBI:30616"/>
        <dbReference type="ChEBI" id="CHEBI:33019"/>
        <dbReference type="ChEBI" id="CHEBI:61963"/>
        <dbReference type="ChEBI" id="CHEBI:65315"/>
        <dbReference type="ChEBI" id="CHEBI:87170"/>
        <dbReference type="ChEBI" id="CHEBI:456215"/>
        <dbReference type="EC" id="2.8.1.13"/>
    </reaction>
</comment>
<proteinExistence type="predicted"/>
<dbReference type="GO" id="GO:0002143">
    <property type="term" value="P:tRNA wobble position uridine thiolation"/>
    <property type="evidence" value="ECO:0007669"/>
    <property type="project" value="TreeGrafter"/>
</dbReference>
<reference evidence="13 14" key="2">
    <citation type="submission" date="2008-10" db="EMBL/GenBank/DDBJ databases">
        <authorList>
            <person name="Fulton L."/>
            <person name="Clifton S."/>
            <person name="Fulton B."/>
            <person name="Xu J."/>
            <person name="Minx P."/>
            <person name="Pepin K.H."/>
            <person name="Johnson M."/>
            <person name="Thiruvilangam P."/>
            <person name="Bhonagiri V."/>
            <person name="Nash W.E."/>
            <person name="Mardis E.R."/>
            <person name="Wilson R.K."/>
        </authorList>
    </citation>
    <scope>NUCLEOTIDE SEQUENCE [LARGE SCALE GENOMIC DNA]</scope>
    <source>
        <strain evidence="13 14">DSM 13279</strain>
    </source>
</reference>
<accession>B6GE92</accession>
<dbReference type="InterPro" id="IPR004506">
    <property type="entry name" value="MnmA-like"/>
</dbReference>
<name>B6GE92_9ACTN</name>
<evidence type="ECO:0000256" key="10">
    <source>
        <dbReference type="SAM" id="MobiDB-lite"/>
    </source>
</evidence>
<dbReference type="Gene3D" id="2.30.30.280">
    <property type="entry name" value="Adenine nucleotide alpha hydrolases-like domains"/>
    <property type="match status" value="1"/>
</dbReference>
<feature type="non-terminal residue" evidence="13">
    <location>
        <position position="1"/>
    </location>
</feature>
<dbReference type="Pfam" id="PF20259">
    <property type="entry name" value="tRNA_Me_trans_M"/>
    <property type="match status" value="1"/>
</dbReference>
<dbReference type="PANTHER" id="PTHR11933">
    <property type="entry name" value="TRNA 5-METHYLAMINOMETHYL-2-THIOURIDYLATE -METHYLTRANSFERASE"/>
    <property type="match status" value="1"/>
</dbReference>
<protein>
    <recommendedName>
        <fullName evidence="1">tRNA-uridine 2-sulfurtransferase</fullName>
        <ecNumber evidence="1">2.8.1.13</ecNumber>
    </recommendedName>
</protein>
<dbReference type="InterPro" id="IPR046885">
    <property type="entry name" value="MnmA-like_C"/>
</dbReference>
<dbReference type="Gene3D" id="3.40.50.620">
    <property type="entry name" value="HUPs"/>
    <property type="match status" value="1"/>
</dbReference>
<sequence length="405" mass="43248">EPGACGSGSDADDAAAIARRLGFSHEVIDLRATFERRVVEKFVRTYEQGRTPNPCIDCNRHLKFDALLDYARDHGCDYIATGHYARIRTLGETLGPGATRALHFDVHRPGAAKDNPGRIGAPDSDTAPGPTGRNSPHPVEAASSARTLQAGLLERIAQTAGDAATGGAAPAYTLSCACDPSKDQSYVLYSLTQERLAHTLLPLGGLFKERDVRRIAREQGFENASKRDSQGICFVPGNDFATYIERRRGAALPEGDIVNTRGEVLGRHQGAIRYTVGQRKGLGVACAHPVYVTGIDAQANTVTLGEVEDLMASGLVANDWIWSAPAQIMEDLLDEAGAEGLPVSAKIRYRHPAQPARLRRAADGQDGYLEIAFDDPERGVAPGQAVVVYAGEVVLGGGTVVRATK</sequence>
<evidence type="ECO:0000256" key="2">
    <source>
        <dbReference type="ARBA" id="ARBA00022555"/>
    </source>
</evidence>
<dbReference type="CDD" id="cd01998">
    <property type="entry name" value="MnmA_TRMU-like"/>
    <property type="match status" value="1"/>
</dbReference>
<dbReference type="SUPFAM" id="SSF52402">
    <property type="entry name" value="Adenine nucleotide alpha hydrolases-like"/>
    <property type="match status" value="1"/>
</dbReference>
<keyword evidence="3 13" id="KW-0808">Transferase</keyword>
<dbReference type="HOGENOM" id="CLU_035188_0_0_11"/>
<feature type="domain" description="tRNA-specific 2-thiouridylase MnmA-like central" evidence="12">
    <location>
        <begin position="243"/>
        <end position="305"/>
    </location>
</feature>
<feature type="region of interest" description="Disordered" evidence="10">
    <location>
        <begin position="108"/>
        <end position="143"/>
    </location>
</feature>
<organism evidence="13 14">
    <name type="scientific">Collinsella stercoris DSM 13279</name>
    <dbReference type="NCBI Taxonomy" id="445975"/>
    <lineage>
        <taxon>Bacteria</taxon>
        <taxon>Bacillati</taxon>
        <taxon>Actinomycetota</taxon>
        <taxon>Coriobacteriia</taxon>
        <taxon>Coriobacteriales</taxon>
        <taxon>Coriobacteriaceae</taxon>
        <taxon>Collinsella</taxon>
    </lineage>
</organism>
<dbReference type="InterPro" id="IPR046884">
    <property type="entry name" value="MnmA-like_central"/>
</dbReference>
<evidence type="ECO:0000256" key="9">
    <source>
        <dbReference type="ARBA" id="ARBA00051542"/>
    </source>
</evidence>
<dbReference type="InterPro" id="IPR023382">
    <property type="entry name" value="MnmA-like_central_sf"/>
</dbReference>
<dbReference type="EC" id="2.8.1.13" evidence="1"/>
<reference evidence="13 14" key="1">
    <citation type="submission" date="2008-10" db="EMBL/GenBank/DDBJ databases">
        <title>Draft genome sequence of Collinsella stercoris (DSM 13279).</title>
        <authorList>
            <person name="Sudarsanam P."/>
            <person name="Ley R."/>
            <person name="Guruge J."/>
            <person name="Turnbaugh P.J."/>
            <person name="Mahowald M."/>
            <person name="Liep D."/>
            <person name="Gordon J."/>
        </authorList>
    </citation>
    <scope>NUCLEOTIDE SEQUENCE [LARGE SCALE GENOMIC DNA]</scope>
    <source>
        <strain evidence="13 14">DSM 13279</strain>
    </source>
</reference>
<keyword evidence="2" id="KW-0820">tRNA-binding</keyword>
<gene>
    <name evidence="13" type="ORF">COLSTE_02429</name>
</gene>
<dbReference type="GO" id="GO:0005524">
    <property type="term" value="F:ATP binding"/>
    <property type="evidence" value="ECO:0007669"/>
    <property type="project" value="UniProtKB-KW"/>
</dbReference>